<dbReference type="Proteomes" id="UP000053095">
    <property type="component" value="Unassembled WGS sequence"/>
</dbReference>
<dbReference type="GO" id="GO:0045047">
    <property type="term" value="P:protein targeting to ER"/>
    <property type="evidence" value="ECO:0007669"/>
    <property type="project" value="TreeGrafter"/>
</dbReference>
<gene>
    <name evidence="10" type="ORF">TCE0_038r12304</name>
</gene>
<dbReference type="GO" id="GO:0006465">
    <property type="term" value="P:signal peptide processing"/>
    <property type="evidence" value="ECO:0007669"/>
    <property type="project" value="InterPro"/>
</dbReference>
<name>A0A0B8N3J4_TALPI</name>
<evidence type="ECO:0000256" key="1">
    <source>
        <dbReference type="ARBA" id="ARBA00004477"/>
    </source>
</evidence>
<keyword evidence="4 9" id="KW-0812">Transmembrane</keyword>
<keyword evidence="7 9" id="KW-0472">Membrane</keyword>
<comment type="function">
    <text evidence="8">Component of the signal peptidase complex (SPC) which catalyzes the cleavage of N-terminal signal sequences from nascent proteins as they are translocated into the lumen of the endoplasmic reticulum. Dispensable for SPC enzymatic activity.</text>
</comment>
<evidence type="ECO:0000256" key="4">
    <source>
        <dbReference type="ARBA" id="ARBA00022692"/>
    </source>
</evidence>
<keyword evidence="6 9" id="KW-1133">Transmembrane helix</keyword>
<keyword evidence="5" id="KW-0256">Endoplasmic reticulum</keyword>
<protein>
    <recommendedName>
        <fullName evidence="3">Signal peptidase complex subunit 1</fullName>
    </recommendedName>
</protein>
<dbReference type="AlphaFoldDB" id="A0A0B8N3J4"/>
<keyword evidence="11" id="KW-1185">Reference proteome</keyword>
<evidence type="ECO:0000256" key="3">
    <source>
        <dbReference type="ARBA" id="ARBA00017059"/>
    </source>
</evidence>
<evidence type="ECO:0000313" key="10">
    <source>
        <dbReference type="EMBL" id="GAM40170.1"/>
    </source>
</evidence>
<feature type="transmembrane region" description="Helical" evidence="9">
    <location>
        <begin position="51"/>
        <end position="74"/>
    </location>
</feature>
<comment type="similarity">
    <text evidence="2">Belongs to the SPCS1 family.</text>
</comment>
<comment type="subcellular location">
    <subcellularLocation>
        <location evidence="1">Endoplasmic reticulum membrane</location>
        <topology evidence="1">Multi-pass membrane protein</topology>
    </subcellularLocation>
</comment>
<accession>A0A0B8N3J4</accession>
<evidence type="ECO:0000256" key="7">
    <source>
        <dbReference type="ARBA" id="ARBA00023136"/>
    </source>
</evidence>
<sequence length="109" mass="11814">MDNILALIQDALEGQIDFHGQQLAETLSTVLLIISGIAAFIVGYIQQDIYLMLWIGLAGTAFTGLVVIPPWPFYNRNPEKWLNSTGSNRSTSSPEINVPGIVVDGVKVG</sequence>
<dbReference type="InterPro" id="IPR009542">
    <property type="entry name" value="Spc1/SPCS1"/>
</dbReference>
<dbReference type="Pfam" id="PF06645">
    <property type="entry name" value="SPC12"/>
    <property type="match status" value="1"/>
</dbReference>
<evidence type="ECO:0000256" key="5">
    <source>
        <dbReference type="ARBA" id="ARBA00022824"/>
    </source>
</evidence>
<organism evidence="10 11">
    <name type="scientific">Talaromyces pinophilus</name>
    <name type="common">Penicillium pinophilum</name>
    <dbReference type="NCBI Taxonomy" id="128442"/>
    <lineage>
        <taxon>Eukaryota</taxon>
        <taxon>Fungi</taxon>
        <taxon>Dikarya</taxon>
        <taxon>Ascomycota</taxon>
        <taxon>Pezizomycotina</taxon>
        <taxon>Eurotiomycetes</taxon>
        <taxon>Eurotiomycetidae</taxon>
        <taxon>Eurotiales</taxon>
        <taxon>Trichocomaceae</taxon>
        <taxon>Talaromyces</taxon>
        <taxon>Talaromyces sect. Talaromyces</taxon>
    </lineage>
</organism>
<reference evidence="11" key="1">
    <citation type="journal article" date="2015" name="Genome Announc.">
        <title>Draft genome sequence of Talaromyces cellulolyticus strain Y-94, a source of lignocellulosic biomass-degrading enzymes.</title>
        <authorList>
            <person name="Fujii T."/>
            <person name="Koike H."/>
            <person name="Sawayama S."/>
            <person name="Yano S."/>
            <person name="Inoue H."/>
        </authorList>
    </citation>
    <scope>NUCLEOTIDE SEQUENCE [LARGE SCALE GENOMIC DNA]</scope>
    <source>
        <strain evidence="11">Y-94</strain>
    </source>
</reference>
<proteinExistence type="inferred from homology"/>
<evidence type="ECO:0000313" key="11">
    <source>
        <dbReference type="Proteomes" id="UP000053095"/>
    </source>
</evidence>
<dbReference type="PANTHER" id="PTHR13202">
    <property type="entry name" value="MICROSOMAL SIGNAL PEPTIDASE 12 KDA SUBUNIT"/>
    <property type="match status" value="1"/>
</dbReference>
<dbReference type="PANTHER" id="PTHR13202:SF0">
    <property type="entry name" value="SIGNAL PEPTIDASE COMPLEX SUBUNIT 1"/>
    <property type="match status" value="1"/>
</dbReference>
<evidence type="ECO:0000256" key="2">
    <source>
        <dbReference type="ARBA" id="ARBA00005245"/>
    </source>
</evidence>
<dbReference type="EMBL" id="DF933834">
    <property type="protein sequence ID" value="GAM40170.1"/>
    <property type="molecule type" value="Genomic_DNA"/>
</dbReference>
<feature type="transmembrane region" description="Helical" evidence="9">
    <location>
        <begin position="26"/>
        <end position="45"/>
    </location>
</feature>
<evidence type="ECO:0000256" key="9">
    <source>
        <dbReference type="SAM" id="Phobius"/>
    </source>
</evidence>
<dbReference type="GO" id="GO:0005787">
    <property type="term" value="C:signal peptidase complex"/>
    <property type="evidence" value="ECO:0007669"/>
    <property type="project" value="InterPro"/>
</dbReference>
<evidence type="ECO:0000256" key="8">
    <source>
        <dbReference type="ARBA" id="ARBA00045204"/>
    </source>
</evidence>
<evidence type="ECO:0000256" key="6">
    <source>
        <dbReference type="ARBA" id="ARBA00022989"/>
    </source>
</evidence>